<dbReference type="SFLD" id="SFLDS00029">
    <property type="entry name" value="Radical_SAM"/>
    <property type="match status" value="1"/>
</dbReference>
<dbReference type="SUPFAM" id="SSF102114">
    <property type="entry name" value="Radical SAM enzymes"/>
    <property type="match status" value="1"/>
</dbReference>
<dbReference type="InterPro" id="IPR058240">
    <property type="entry name" value="rSAM_sf"/>
</dbReference>
<evidence type="ECO:0000256" key="3">
    <source>
        <dbReference type="ARBA" id="ARBA00022679"/>
    </source>
</evidence>
<comment type="subcellular location">
    <subcellularLocation>
        <location evidence="8">Cytoplasm</location>
    </subcellularLocation>
</comment>
<accession>A0A1V5T3E0</accession>
<dbReference type="Gene3D" id="3.80.30.20">
    <property type="entry name" value="tm_1862 like domain"/>
    <property type="match status" value="1"/>
</dbReference>
<dbReference type="Gene3D" id="2.40.50.140">
    <property type="entry name" value="Nucleic acid-binding proteins"/>
    <property type="match status" value="1"/>
</dbReference>
<gene>
    <name evidence="11" type="primary">rimO_1</name>
    <name evidence="8" type="synonym">rimO</name>
    <name evidence="11" type="ORF">BWY41_00231</name>
</gene>
<dbReference type="GO" id="GO:0005829">
    <property type="term" value="C:cytosol"/>
    <property type="evidence" value="ECO:0007669"/>
    <property type="project" value="TreeGrafter"/>
</dbReference>
<dbReference type="GO" id="GO:0103039">
    <property type="term" value="F:protein methylthiotransferase activity"/>
    <property type="evidence" value="ECO:0007669"/>
    <property type="project" value="UniProtKB-EC"/>
</dbReference>
<keyword evidence="2 8" id="KW-0963">Cytoplasm</keyword>
<dbReference type="Pfam" id="PF00919">
    <property type="entry name" value="UPF0004"/>
    <property type="match status" value="1"/>
</dbReference>
<comment type="caution">
    <text evidence="11">The sequence shown here is derived from an EMBL/GenBank/DDBJ whole genome shotgun (WGS) entry which is preliminary data.</text>
</comment>
<dbReference type="InterPro" id="IPR038135">
    <property type="entry name" value="Methylthiotransferase_N_sf"/>
</dbReference>
<dbReference type="Gene3D" id="3.40.50.12160">
    <property type="entry name" value="Methylthiotransferase, N-terminal domain"/>
    <property type="match status" value="1"/>
</dbReference>
<keyword evidence="4 8" id="KW-0949">S-adenosyl-L-methionine</keyword>
<dbReference type="InterPro" id="IPR023404">
    <property type="entry name" value="rSAM_horseshoe"/>
</dbReference>
<feature type="domain" description="MTTase N-terminal" evidence="9">
    <location>
        <begin position="2"/>
        <end position="118"/>
    </location>
</feature>
<dbReference type="InterPro" id="IPR007197">
    <property type="entry name" value="rSAM"/>
</dbReference>
<dbReference type="GO" id="GO:0005840">
    <property type="term" value="C:ribosome"/>
    <property type="evidence" value="ECO:0007669"/>
    <property type="project" value="UniProtKB-KW"/>
</dbReference>
<keyword evidence="3 8" id="KW-0808">Transferase</keyword>
<dbReference type="GO" id="GO:0046872">
    <property type="term" value="F:metal ion binding"/>
    <property type="evidence" value="ECO:0007669"/>
    <property type="project" value="UniProtKB-KW"/>
</dbReference>
<keyword evidence="6 8" id="KW-0408">Iron</keyword>
<keyword evidence="11" id="KW-0689">Ribosomal protein</keyword>
<dbReference type="PANTHER" id="PTHR43837">
    <property type="entry name" value="RIBOSOMAL PROTEIN S12 METHYLTHIOTRANSFERASE RIMO"/>
    <property type="match status" value="1"/>
</dbReference>
<dbReference type="PROSITE" id="PS51449">
    <property type="entry name" value="MTTASE_N"/>
    <property type="match status" value="1"/>
</dbReference>
<sequence>MKSLSFVSLGCDKNLVDSEVVIGKLLSSKYTTITTPEAADLIAINTCCFINEATQETESWIDRLIQIKRKDPHKTLVVLGCYPQRYGKQLSSKYPEVDFWIGVNDFPFINEILTHQVPNQVFIDKPPYLYDESTERLLSTPSHYAYLKITEGCNHRCSFCVIPSIRGKQRSRQIDSIQKEALQLIDQGVKEIILIGQDIGSFGLDCSGKKELAHLLQRLDRSLPSGIWIRLLYLSPDSINQQLIETIAASEKICKYLDVPLQHVHPLILQNMNRSSNINKTLEILNTLRLAIPGLFLRTTMMVGFPGETDAIFNQMVSVIKSFRFERLGCFVYSPQSNTPATQLSHQVEDEVKQARYQKIMKIQKKIAQDFHRSLIGKTLEVILDQGPLPKKSSIFLGRTYGDAPEVDGQIKVKVNKNLNILQSGDILRVTINKSSAYDLEGIYP</sequence>
<evidence type="ECO:0000256" key="8">
    <source>
        <dbReference type="HAMAP-Rule" id="MF_01865"/>
    </source>
</evidence>
<dbReference type="PANTHER" id="PTHR43837:SF1">
    <property type="entry name" value="RIBOSOMAL PROTEIN US12 METHYLTHIOTRANSFERASE RIMO"/>
    <property type="match status" value="1"/>
</dbReference>
<dbReference type="GO" id="GO:0035599">
    <property type="term" value="F:aspartic acid methylthiotransferase activity"/>
    <property type="evidence" value="ECO:0007669"/>
    <property type="project" value="TreeGrafter"/>
</dbReference>
<dbReference type="CDD" id="cd01335">
    <property type="entry name" value="Radical_SAM"/>
    <property type="match status" value="1"/>
</dbReference>
<dbReference type="EC" id="2.8.4.4" evidence="8"/>
<keyword evidence="5 8" id="KW-0479">Metal-binding</keyword>
<keyword evidence="1 8" id="KW-0004">4Fe-4S</keyword>
<evidence type="ECO:0000313" key="11">
    <source>
        <dbReference type="EMBL" id="OQA61280.1"/>
    </source>
</evidence>
<dbReference type="PROSITE" id="PS51918">
    <property type="entry name" value="RADICAL_SAM"/>
    <property type="match status" value="1"/>
</dbReference>
<dbReference type="InterPro" id="IPR013848">
    <property type="entry name" value="Methylthiotransferase_N"/>
</dbReference>
<dbReference type="GO" id="GO:0051539">
    <property type="term" value="F:4 iron, 4 sulfur cluster binding"/>
    <property type="evidence" value="ECO:0007669"/>
    <property type="project" value="UniProtKB-UniRule"/>
</dbReference>
<organism evidence="11">
    <name type="scientific">Candidatus Atribacter allofermentans</name>
    <dbReference type="NCBI Taxonomy" id="1852833"/>
    <lineage>
        <taxon>Bacteria</taxon>
        <taxon>Pseudomonadati</taxon>
        <taxon>Atribacterota</taxon>
        <taxon>Atribacteria</taxon>
        <taxon>Atribacterales</taxon>
        <taxon>Atribacteraceae</taxon>
        <taxon>Atribacter</taxon>
    </lineage>
</organism>
<feature type="binding site" evidence="8">
    <location>
        <position position="81"/>
    </location>
    <ligand>
        <name>[4Fe-4S] cluster</name>
        <dbReference type="ChEBI" id="CHEBI:49883"/>
        <label>1</label>
    </ligand>
</feature>
<dbReference type="InterPro" id="IPR002792">
    <property type="entry name" value="TRAM_dom"/>
</dbReference>
<dbReference type="SFLD" id="SFLDG01061">
    <property type="entry name" value="methylthiotransferase"/>
    <property type="match status" value="1"/>
</dbReference>
<dbReference type="Proteomes" id="UP000485569">
    <property type="component" value="Unassembled WGS sequence"/>
</dbReference>
<protein>
    <recommendedName>
        <fullName evidence="8">Ribosomal protein uS12 methylthiotransferase RimO</fullName>
        <shortName evidence="8">uS12 MTTase</shortName>
        <shortName evidence="8">uS12 methylthiotransferase</shortName>
        <ecNumber evidence="8">2.8.4.4</ecNumber>
    </recommendedName>
    <alternativeName>
        <fullName evidence="8">Ribosomal protein uS12 (aspartate-C(3))-methylthiotransferase</fullName>
    </alternativeName>
    <alternativeName>
        <fullName evidence="8">Ribosome maturation factor RimO</fullName>
    </alternativeName>
</protein>
<dbReference type="PROSITE" id="PS01278">
    <property type="entry name" value="MTTASE_RADICAL"/>
    <property type="match status" value="1"/>
</dbReference>
<reference evidence="11" key="1">
    <citation type="submission" date="2017-02" db="EMBL/GenBank/DDBJ databases">
        <title>Delving into the versatile metabolic prowess of the omnipresent phylum Bacteroidetes.</title>
        <authorList>
            <person name="Nobu M.K."/>
            <person name="Mei R."/>
            <person name="Narihiro T."/>
            <person name="Kuroda K."/>
            <person name="Liu W.-T."/>
        </authorList>
    </citation>
    <scope>NUCLEOTIDE SEQUENCE</scope>
    <source>
        <strain evidence="11">ADurb.Bin276</strain>
    </source>
</reference>
<evidence type="ECO:0000256" key="5">
    <source>
        <dbReference type="ARBA" id="ARBA00022723"/>
    </source>
</evidence>
<dbReference type="InterPro" id="IPR005839">
    <property type="entry name" value="Methylthiotransferase"/>
</dbReference>
<dbReference type="InterPro" id="IPR012340">
    <property type="entry name" value="NA-bd_OB-fold"/>
</dbReference>
<evidence type="ECO:0000259" key="9">
    <source>
        <dbReference type="PROSITE" id="PS51449"/>
    </source>
</evidence>
<evidence type="ECO:0000256" key="4">
    <source>
        <dbReference type="ARBA" id="ARBA00022691"/>
    </source>
</evidence>
<feature type="binding site" evidence="8">
    <location>
        <position position="11"/>
    </location>
    <ligand>
        <name>[4Fe-4S] cluster</name>
        <dbReference type="ChEBI" id="CHEBI:49883"/>
        <label>1</label>
    </ligand>
</feature>
<dbReference type="SFLD" id="SFLDG01082">
    <property type="entry name" value="B12-binding_domain_containing"/>
    <property type="match status" value="1"/>
</dbReference>
<dbReference type="Pfam" id="PF04055">
    <property type="entry name" value="Radical_SAM"/>
    <property type="match status" value="1"/>
</dbReference>
<feature type="binding site" evidence="8">
    <location>
        <position position="157"/>
    </location>
    <ligand>
        <name>[4Fe-4S] cluster</name>
        <dbReference type="ChEBI" id="CHEBI:49883"/>
        <label>2</label>
        <note>4Fe-4S-S-AdoMet</note>
    </ligand>
</feature>
<feature type="binding site" evidence="8">
    <location>
        <position position="160"/>
    </location>
    <ligand>
        <name>[4Fe-4S] cluster</name>
        <dbReference type="ChEBI" id="CHEBI:49883"/>
        <label>2</label>
        <note>4Fe-4S-S-AdoMet</note>
    </ligand>
</feature>
<evidence type="ECO:0000256" key="6">
    <source>
        <dbReference type="ARBA" id="ARBA00023004"/>
    </source>
</evidence>
<feature type="domain" description="Radical SAM core" evidence="10">
    <location>
        <begin position="139"/>
        <end position="370"/>
    </location>
</feature>
<evidence type="ECO:0000259" key="10">
    <source>
        <dbReference type="PROSITE" id="PS51918"/>
    </source>
</evidence>
<dbReference type="AlphaFoldDB" id="A0A1V5T3E0"/>
<comment type="cofactor">
    <cofactor evidence="8">
        <name>[4Fe-4S] cluster</name>
        <dbReference type="ChEBI" id="CHEBI:49883"/>
    </cofactor>
    <text evidence="8">Binds 2 [4Fe-4S] clusters. One cluster is coordinated with 3 cysteines and an exchangeable S-adenosyl-L-methionine.</text>
</comment>
<feature type="binding site" evidence="8">
    <location>
        <position position="47"/>
    </location>
    <ligand>
        <name>[4Fe-4S] cluster</name>
        <dbReference type="ChEBI" id="CHEBI:49883"/>
        <label>1</label>
    </ligand>
</feature>
<evidence type="ECO:0000256" key="2">
    <source>
        <dbReference type="ARBA" id="ARBA00022490"/>
    </source>
</evidence>
<comment type="function">
    <text evidence="8">Catalyzes the methylthiolation of an aspartic acid residue of ribosomal protein uS12.</text>
</comment>
<keyword evidence="7 8" id="KW-0411">Iron-sulfur</keyword>
<dbReference type="HAMAP" id="MF_01865">
    <property type="entry name" value="MTTase_RimO"/>
    <property type="match status" value="1"/>
</dbReference>
<dbReference type="SFLD" id="SFLDF00274">
    <property type="entry name" value="ribosomal_protein_S12_methylth"/>
    <property type="match status" value="1"/>
</dbReference>
<name>A0A1V5T3E0_9BACT</name>
<comment type="similarity">
    <text evidence="8">Belongs to the methylthiotransferase family. RimO subfamily.</text>
</comment>
<dbReference type="InterPro" id="IPR005840">
    <property type="entry name" value="Ribosomal_uS12_MeSTrfase_RimO"/>
</dbReference>
<proteinExistence type="inferred from homology"/>
<dbReference type="InterPro" id="IPR020612">
    <property type="entry name" value="Methylthiotransferase_CS"/>
</dbReference>
<dbReference type="NCBIfam" id="TIGR00089">
    <property type="entry name" value="MiaB/RimO family radical SAM methylthiotransferase"/>
    <property type="match status" value="1"/>
</dbReference>
<evidence type="ECO:0000256" key="7">
    <source>
        <dbReference type="ARBA" id="ARBA00023014"/>
    </source>
</evidence>
<dbReference type="InterPro" id="IPR006638">
    <property type="entry name" value="Elp3/MiaA/NifB-like_rSAM"/>
</dbReference>
<dbReference type="GO" id="GO:0006400">
    <property type="term" value="P:tRNA modification"/>
    <property type="evidence" value="ECO:0007669"/>
    <property type="project" value="InterPro"/>
</dbReference>
<feature type="binding site" evidence="8">
    <location>
        <position position="153"/>
    </location>
    <ligand>
        <name>[4Fe-4S] cluster</name>
        <dbReference type="ChEBI" id="CHEBI:49883"/>
        <label>2</label>
        <note>4Fe-4S-S-AdoMet</note>
    </ligand>
</feature>
<comment type="catalytic activity">
    <reaction evidence="8">
        <text>L-aspartate(89)-[ribosomal protein uS12]-hydrogen + (sulfur carrier)-SH + AH2 + 2 S-adenosyl-L-methionine = 3-methylsulfanyl-L-aspartate(89)-[ribosomal protein uS12]-hydrogen + (sulfur carrier)-H + 5'-deoxyadenosine + L-methionine + A + S-adenosyl-L-homocysteine + 2 H(+)</text>
        <dbReference type="Rhea" id="RHEA:37087"/>
        <dbReference type="Rhea" id="RHEA-COMP:10460"/>
        <dbReference type="Rhea" id="RHEA-COMP:10461"/>
        <dbReference type="Rhea" id="RHEA-COMP:14737"/>
        <dbReference type="Rhea" id="RHEA-COMP:14739"/>
        <dbReference type="ChEBI" id="CHEBI:13193"/>
        <dbReference type="ChEBI" id="CHEBI:15378"/>
        <dbReference type="ChEBI" id="CHEBI:17319"/>
        <dbReference type="ChEBI" id="CHEBI:17499"/>
        <dbReference type="ChEBI" id="CHEBI:29917"/>
        <dbReference type="ChEBI" id="CHEBI:29961"/>
        <dbReference type="ChEBI" id="CHEBI:57844"/>
        <dbReference type="ChEBI" id="CHEBI:57856"/>
        <dbReference type="ChEBI" id="CHEBI:59789"/>
        <dbReference type="ChEBI" id="CHEBI:64428"/>
        <dbReference type="ChEBI" id="CHEBI:73599"/>
        <dbReference type="EC" id="2.8.4.4"/>
    </reaction>
</comment>
<evidence type="ECO:0000256" key="1">
    <source>
        <dbReference type="ARBA" id="ARBA00022485"/>
    </source>
</evidence>
<dbReference type="Pfam" id="PF18693">
    <property type="entry name" value="TRAM_2"/>
    <property type="match status" value="1"/>
</dbReference>
<dbReference type="SMART" id="SM00729">
    <property type="entry name" value="Elp3"/>
    <property type="match status" value="1"/>
</dbReference>
<dbReference type="EMBL" id="MWBQ01000021">
    <property type="protein sequence ID" value="OQA61280.1"/>
    <property type="molecule type" value="Genomic_DNA"/>
</dbReference>
<keyword evidence="11" id="KW-0687">Ribonucleoprotein</keyword>
<dbReference type="NCBIfam" id="TIGR01125">
    <property type="entry name" value="30S ribosomal protein S12 methylthiotransferase RimO"/>
    <property type="match status" value="1"/>
</dbReference>
<dbReference type="FunFam" id="3.80.30.20:FF:000001">
    <property type="entry name" value="tRNA-2-methylthio-N(6)-dimethylallyladenosine synthase 2"/>
    <property type="match status" value="1"/>
</dbReference>